<evidence type="ECO:0000313" key="2">
    <source>
        <dbReference type="EMBL" id="CAF1922856.1"/>
    </source>
</evidence>
<dbReference type="PANTHER" id="PTHR21301:SF10">
    <property type="entry name" value="REVERSE TRANSCRIPTASE DOMAIN-CONTAINING PROTEIN"/>
    <property type="match status" value="1"/>
</dbReference>
<dbReference type="AlphaFoldDB" id="A0A816KT09"/>
<dbReference type="PANTHER" id="PTHR21301">
    <property type="entry name" value="REVERSE TRANSCRIPTASE"/>
    <property type="match status" value="1"/>
</dbReference>
<reference evidence="2" key="1">
    <citation type="submission" date="2021-02" db="EMBL/GenBank/DDBJ databases">
        <authorList>
            <person name="Nowell W R."/>
        </authorList>
    </citation>
    <scope>NUCLEOTIDE SEQUENCE</scope>
</reference>
<evidence type="ECO:0000313" key="3">
    <source>
        <dbReference type="Proteomes" id="UP000663824"/>
    </source>
</evidence>
<dbReference type="EMBL" id="CAJNRE010000158">
    <property type="protein sequence ID" value="CAF1922856.1"/>
    <property type="molecule type" value="Genomic_DNA"/>
</dbReference>
<dbReference type="Pfam" id="PF26215">
    <property type="entry name" value="HTH_animal"/>
    <property type="match status" value="1"/>
</dbReference>
<evidence type="ECO:0000259" key="1">
    <source>
        <dbReference type="Pfam" id="PF26215"/>
    </source>
</evidence>
<name>A0A816KT09_9BILA</name>
<dbReference type="Proteomes" id="UP000663824">
    <property type="component" value="Unassembled WGS sequence"/>
</dbReference>
<feature type="domain" description="Helix-turn-helix" evidence="1">
    <location>
        <begin position="89"/>
        <end position="149"/>
    </location>
</feature>
<proteinExistence type="predicted"/>
<comment type="caution">
    <text evidence="2">The sequence shown here is derived from an EMBL/GenBank/DDBJ whole genome shotgun (WGS) entry which is preliminary data.</text>
</comment>
<gene>
    <name evidence="2" type="ORF">MBJ925_LOCUS2459</name>
</gene>
<accession>A0A816KT09</accession>
<dbReference type="InterPro" id="IPR058912">
    <property type="entry name" value="HTH_animal"/>
</dbReference>
<sequence>MFFFQRDIVKQISNSNGLYIRYIDDIFITINWPTQHLSKQIDRWNKFDVINIKLKGQVGYTTNFLDLKIENKNGVLFTEVYHKPSYELYYLPFNSIHPIHMKKNIPFEMLIRAIKYCSAFEAHLYEREKLRMALLLNKYPGEFLEKQFNRIFQKYEMNQPISNKNYSKLREKMIYAVKKAKITIDYNKTMFVHFTYCLSMKMFPLIMMSFPSVCIGFVMTMRPKKLVTQLVFNCPLVPTTQNNLAEKRPITRKFLAKPLIISTGYPGTVDQIRITEDCVLQFSYASTSISKQQQPEVPLGIKIQ</sequence>
<organism evidence="2 3">
    <name type="scientific">Rotaria magnacalcarata</name>
    <dbReference type="NCBI Taxonomy" id="392030"/>
    <lineage>
        <taxon>Eukaryota</taxon>
        <taxon>Metazoa</taxon>
        <taxon>Spiralia</taxon>
        <taxon>Gnathifera</taxon>
        <taxon>Rotifera</taxon>
        <taxon>Eurotatoria</taxon>
        <taxon>Bdelloidea</taxon>
        <taxon>Philodinida</taxon>
        <taxon>Philodinidae</taxon>
        <taxon>Rotaria</taxon>
    </lineage>
</organism>
<protein>
    <recommendedName>
        <fullName evidence="1">Helix-turn-helix domain-containing protein</fullName>
    </recommendedName>
</protein>